<dbReference type="GO" id="GO:0016787">
    <property type="term" value="F:hydrolase activity"/>
    <property type="evidence" value="ECO:0007669"/>
    <property type="project" value="UniProtKB-KW"/>
</dbReference>
<dbReference type="RefSeq" id="WP_251583074.1">
    <property type="nucleotide sequence ID" value="NZ_JBHTKX010000002.1"/>
</dbReference>
<dbReference type="Pfam" id="PF00561">
    <property type="entry name" value="Abhydrolase_1"/>
    <property type="match status" value="1"/>
</dbReference>
<comment type="caution">
    <text evidence="2">The sequence shown here is derived from an EMBL/GenBank/DDBJ whole genome shotgun (WGS) entry which is preliminary data.</text>
</comment>
<dbReference type="InterPro" id="IPR050266">
    <property type="entry name" value="AB_hydrolase_sf"/>
</dbReference>
<name>A0ABW3PVK1_9BACL</name>
<dbReference type="PRINTS" id="PR00111">
    <property type="entry name" value="ABHYDROLASE"/>
</dbReference>
<evidence type="ECO:0000259" key="1">
    <source>
        <dbReference type="Pfam" id="PF00561"/>
    </source>
</evidence>
<sequence length="267" mass="29317">MTTTSLTDKYIDSCTAVTGFPPIPNQKMLSDYDSHSIAPPGELVQVGDRFLHTLITGSGDQTIILEAGMGGCSQDWSWIQPELSKHAVVLSYDRAGFGWSKGEMKQRSCRDDVEELRAILSAKKLKPPYVLVGTSFGGMTIRLFASMYPDEVTGLLLVDSMHEGMNIKTVSPGYRRTAFGADPELCYARESALQLYNAAPLRPSMPVIVLIAGKQTEEWRDSQQALYELTNCTIPLTVQDSEHDIQIHQPEAVIDAALSLAILGHRG</sequence>
<dbReference type="EMBL" id="JBHTKX010000002">
    <property type="protein sequence ID" value="MFD1129820.1"/>
    <property type="molecule type" value="Genomic_DNA"/>
</dbReference>
<gene>
    <name evidence="2" type="ORF">ACFQ3J_16760</name>
</gene>
<accession>A0ABW3PVK1</accession>
<protein>
    <submittedName>
        <fullName evidence="2">Alpha/beta fold hydrolase</fullName>
    </submittedName>
</protein>
<feature type="domain" description="AB hydrolase-1" evidence="1">
    <location>
        <begin position="62"/>
        <end position="163"/>
    </location>
</feature>
<proteinExistence type="predicted"/>
<dbReference type="Proteomes" id="UP001597169">
    <property type="component" value="Unassembled WGS sequence"/>
</dbReference>
<dbReference type="InterPro" id="IPR000073">
    <property type="entry name" value="AB_hydrolase_1"/>
</dbReference>
<dbReference type="Gene3D" id="3.40.50.1820">
    <property type="entry name" value="alpha/beta hydrolase"/>
    <property type="match status" value="1"/>
</dbReference>
<reference evidence="3" key="1">
    <citation type="journal article" date="2019" name="Int. J. Syst. Evol. Microbiol.">
        <title>The Global Catalogue of Microorganisms (GCM) 10K type strain sequencing project: providing services to taxonomists for standard genome sequencing and annotation.</title>
        <authorList>
            <consortium name="The Broad Institute Genomics Platform"/>
            <consortium name="The Broad Institute Genome Sequencing Center for Infectious Disease"/>
            <person name="Wu L."/>
            <person name="Ma J."/>
        </authorList>
    </citation>
    <scope>NUCLEOTIDE SEQUENCE [LARGE SCALE GENOMIC DNA]</scope>
    <source>
        <strain evidence="3">CCUG 53519</strain>
    </source>
</reference>
<dbReference type="InterPro" id="IPR029058">
    <property type="entry name" value="AB_hydrolase_fold"/>
</dbReference>
<keyword evidence="2" id="KW-0378">Hydrolase</keyword>
<keyword evidence="3" id="KW-1185">Reference proteome</keyword>
<dbReference type="SUPFAM" id="SSF53474">
    <property type="entry name" value="alpha/beta-Hydrolases"/>
    <property type="match status" value="1"/>
</dbReference>
<dbReference type="PANTHER" id="PTHR43798">
    <property type="entry name" value="MONOACYLGLYCEROL LIPASE"/>
    <property type="match status" value="1"/>
</dbReference>
<evidence type="ECO:0000313" key="2">
    <source>
        <dbReference type="EMBL" id="MFD1129820.1"/>
    </source>
</evidence>
<organism evidence="2 3">
    <name type="scientific">Paenibacillus provencensis</name>
    <dbReference type="NCBI Taxonomy" id="441151"/>
    <lineage>
        <taxon>Bacteria</taxon>
        <taxon>Bacillati</taxon>
        <taxon>Bacillota</taxon>
        <taxon>Bacilli</taxon>
        <taxon>Bacillales</taxon>
        <taxon>Paenibacillaceae</taxon>
        <taxon>Paenibacillus</taxon>
    </lineage>
</organism>
<evidence type="ECO:0000313" key="3">
    <source>
        <dbReference type="Proteomes" id="UP001597169"/>
    </source>
</evidence>
<dbReference type="PANTHER" id="PTHR43798:SF33">
    <property type="entry name" value="HYDROLASE, PUTATIVE (AFU_ORTHOLOGUE AFUA_2G14860)-RELATED"/>
    <property type="match status" value="1"/>
</dbReference>